<name>A0A8D2QL09_ZOSLA</name>
<dbReference type="Ensembl" id="ENSZLMT00000001145.1">
    <property type="protein sequence ID" value="ENSZLMP00000001092.1"/>
    <property type="gene ID" value="ENSZLMG00000000875.1"/>
</dbReference>
<feature type="domain" description="MACPF" evidence="1">
    <location>
        <begin position="45"/>
        <end position="224"/>
    </location>
</feature>
<sequence>LERKEFSSSAAESTFKKSMEQLGFSISVSAKASFWGINLEAGVDYSSSSQSQDTHQSHSEQGYFCTTKYQYIPLASCYFQRHQLLLSDTALKELQDMEQLLSFTQEDKAPLLDRCERFFIRFGSHVNQGPLHFGGIFWWKASTEGFQDEQQKEIKEQTCGALNSLVRKSYGGFLESAAVPLDVSISGSKASVLGRAGESSHTAIQLSMVNTGGPPDTAALPQWKTGLVSDNTTWCVIDRGFELIPVWDVILKNHSEDFRSVGQMSRALRDAYKELTNQSIGTIFGEELGCAVQEARDFMETVKAWEVMVDENKLLMLMKTSW</sequence>
<organism evidence="2 3">
    <name type="scientific">Zosterops lateralis melanops</name>
    <dbReference type="NCBI Taxonomy" id="1220523"/>
    <lineage>
        <taxon>Eukaryota</taxon>
        <taxon>Metazoa</taxon>
        <taxon>Chordata</taxon>
        <taxon>Craniata</taxon>
        <taxon>Vertebrata</taxon>
        <taxon>Euteleostomi</taxon>
        <taxon>Archelosauria</taxon>
        <taxon>Archosauria</taxon>
        <taxon>Dinosauria</taxon>
        <taxon>Saurischia</taxon>
        <taxon>Theropoda</taxon>
        <taxon>Coelurosauria</taxon>
        <taxon>Aves</taxon>
        <taxon>Neognathae</taxon>
        <taxon>Neoaves</taxon>
        <taxon>Telluraves</taxon>
        <taxon>Australaves</taxon>
        <taxon>Passeriformes</taxon>
        <taxon>Sylvioidea</taxon>
        <taxon>Zosteropidae</taxon>
        <taxon>Zosterops</taxon>
    </lineage>
</organism>
<reference evidence="2" key="1">
    <citation type="submission" date="2025-08" db="UniProtKB">
        <authorList>
            <consortium name="Ensembl"/>
        </authorList>
    </citation>
    <scope>IDENTIFICATION</scope>
</reference>
<dbReference type="AlphaFoldDB" id="A0A8D2QL09"/>
<proteinExistence type="predicted"/>
<dbReference type="InterPro" id="IPR020864">
    <property type="entry name" value="MACPF"/>
</dbReference>
<dbReference type="Proteomes" id="UP000694401">
    <property type="component" value="Unassembled WGS sequence"/>
</dbReference>
<accession>A0A8D2QL09</accession>
<reference evidence="2" key="2">
    <citation type="submission" date="2025-09" db="UniProtKB">
        <authorList>
            <consortium name="Ensembl"/>
        </authorList>
    </citation>
    <scope>IDENTIFICATION</scope>
</reference>
<evidence type="ECO:0000313" key="3">
    <source>
        <dbReference type="Proteomes" id="UP000694401"/>
    </source>
</evidence>
<evidence type="ECO:0000259" key="1">
    <source>
        <dbReference type="Pfam" id="PF01823"/>
    </source>
</evidence>
<keyword evidence="3" id="KW-1185">Reference proteome</keyword>
<evidence type="ECO:0000313" key="2">
    <source>
        <dbReference type="Ensembl" id="ENSZLMP00000001092.1"/>
    </source>
</evidence>
<dbReference type="Pfam" id="PF01823">
    <property type="entry name" value="MACPF"/>
    <property type="match status" value="1"/>
</dbReference>
<protein>
    <recommendedName>
        <fullName evidence="1">MACPF domain-containing protein</fullName>
    </recommendedName>
</protein>